<dbReference type="AlphaFoldDB" id="R0KFD5"/>
<keyword evidence="2" id="KW-0732">Signal</keyword>
<dbReference type="OrthoDB" id="661148at2759"/>
<reference evidence="3 4" key="1">
    <citation type="journal article" date="2012" name="PLoS Pathog.">
        <title>Diverse lifestyles and strategies of plant pathogenesis encoded in the genomes of eighteen Dothideomycetes fungi.</title>
        <authorList>
            <person name="Ohm R.A."/>
            <person name="Feau N."/>
            <person name="Henrissat B."/>
            <person name="Schoch C.L."/>
            <person name="Horwitz B.A."/>
            <person name="Barry K.W."/>
            <person name="Condon B.J."/>
            <person name="Copeland A.C."/>
            <person name="Dhillon B."/>
            <person name="Glaser F."/>
            <person name="Hesse C.N."/>
            <person name="Kosti I."/>
            <person name="LaButti K."/>
            <person name="Lindquist E.A."/>
            <person name="Lucas S."/>
            <person name="Salamov A.A."/>
            <person name="Bradshaw R.E."/>
            <person name="Ciuffetti L."/>
            <person name="Hamelin R.C."/>
            <person name="Kema G.H.J."/>
            <person name="Lawrence C."/>
            <person name="Scott J.A."/>
            <person name="Spatafora J.W."/>
            <person name="Turgeon B.G."/>
            <person name="de Wit P.J.G.M."/>
            <person name="Zhong S."/>
            <person name="Goodwin S.B."/>
            <person name="Grigoriev I.V."/>
        </authorList>
    </citation>
    <scope>NUCLEOTIDE SEQUENCE [LARGE SCALE GENOMIC DNA]</scope>
    <source>
        <strain evidence="4">28A</strain>
    </source>
</reference>
<evidence type="ECO:0000256" key="1">
    <source>
        <dbReference type="SAM" id="MobiDB-lite"/>
    </source>
</evidence>
<gene>
    <name evidence="3" type="ORF">SETTUDRAFT_178047</name>
</gene>
<dbReference type="HOGENOM" id="CLU_029058_0_0_1"/>
<evidence type="ECO:0000313" key="3">
    <source>
        <dbReference type="EMBL" id="EOA91538.1"/>
    </source>
</evidence>
<name>R0KFD5_EXST2</name>
<evidence type="ECO:0000313" key="4">
    <source>
        <dbReference type="Proteomes" id="UP000016935"/>
    </source>
</evidence>
<feature type="compositionally biased region" description="Polar residues" evidence="1">
    <location>
        <begin position="155"/>
        <end position="166"/>
    </location>
</feature>
<organism evidence="3 4">
    <name type="scientific">Exserohilum turcicum (strain 28A)</name>
    <name type="common">Northern leaf blight fungus</name>
    <name type="synonym">Setosphaeria turcica</name>
    <dbReference type="NCBI Taxonomy" id="671987"/>
    <lineage>
        <taxon>Eukaryota</taxon>
        <taxon>Fungi</taxon>
        <taxon>Dikarya</taxon>
        <taxon>Ascomycota</taxon>
        <taxon>Pezizomycotina</taxon>
        <taxon>Dothideomycetes</taxon>
        <taxon>Pleosporomycetidae</taxon>
        <taxon>Pleosporales</taxon>
        <taxon>Pleosporineae</taxon>
        <taxon>Pleosporaceae</taxon>
        <taxon>Exserohilum</taxon>
    </lineage>
</organism>
<sequence length="636" mass="70586">MRALWQWLAWCGRWQAPQCACPCASGTTQGFSSLPHTWTSTPTRLYMHRHMVFAIGRRKDDKPPVSRPHGPRRCPCLLHVSRLREKTAGACVHTTERGAAPGPLPRRVRNPTVKAPLDACEEPGPAWSTKNTPSKVLQIMSSLDLDPYRHGWQLEQHQPSSPSPTQVAYKGAQASSTQPYYSDAASNPVIAELPAEQAAAPCTFTSEEDAKQDEVLVHRMSQLEVQGSPRTWQSQQWPANPSPTHSPSVSSLPTRRSASVTSSSTQNLATPPLVHQHSTRSLRPHSKSIGTYAQHWSPDSLARVQRIDPASCSTLPEVVVEPFPMSYSDARLASQSLPIPVALDRQSIEQPCATPEPWTLPAYLEKYRQAPYPPQWSRPPVLRTLYAGRSSEHASGSTWLDTPASSTWSTKRHSDKAHQASPPMFCFKFKSTSGGFRSPKLSWTMTCIEPAKDGDTKASKQKASTWTYDLRIDGRTNLRKSESLLRGGPNPQSIMTTYVHALNYDSLRFIGPDEKAYMWVSSTKVSSVDGVRYDTLRHALFVATRGNANPLYGQIVADHCFWDGGVDGSGASLPDEALYLRCSVVDTELVVATLQVMKDWEKHKLREEKRTKPKAFCATEEEARKHALGAASYWKA</sequence>
<feature type="compositionally biased region" description="Low complexity" evidence="1">
    <location>
        <begin position="254"/>
        <end position="265"/>
    </location>
</feature>
<reference evidence="3 4" key="2">
    <citation type="journal article" date="2013" name="PLoS Genet.">
        <title>Comparative genome structure, secondary metabolite, and effector coding capacity across Cochliobolus pathogens.</title>
        <authorList>
            <person name="Condon B.J."/>
            <person name="Leng Y."/>
            <person name="Wu D."/>
            <person name="Bushley K.E."/>
            <person name="Ohm R.A."/>
            <person name="Otillar R."/>
            <person name="Martin J."/>
            <person name="Schackwitz W."/>
            <person name="Grimwood J."/>
            <person name="MohdZainudin N."/>
            <person name="Xue C."/>
            <person name="Wang R."/>
            <person name="Manning V.A."/>
            <person name="Dhillon B."/>
            <person name="Tu Z.J."/>
            <person name="Steffenson B.J."/>
            <person name="Salamov A."/>
            <person name="Sun H."/>
            <person name="Lowry S."/>
            <person name="LaButti K."/>
            <person name="Han J."/>
            <person name="Copeland A."/>
            <person name="Lindquist E."/>
            <person name="Barry K."/>
            <person name="Schmutz J."/>
            <person name="Baker S.E."/>
            <person name="Ciuffetti L.M."/>
            <person name="Grigoriev I.V."/>
            <person name="Zhong S."/>
            <person name="Turgeon B.G."/>
        </authorList>
    </citation>
    <scope>NUCLEOTIDE SEQUENCE [LARGE SCALE GENOMIC DNA]</scope>
    <source>
        <strain evidence="4">28A</strain>
    </source>
</reference>
<feature type="compositionally biased region" description="Polar residues" evidence="1">
    <location>
        <begin position="393"/>
        <end position="409"/>
    </location>
</feature>
<feature type="region of interest" description="Disordered" evidence="1">
    <location>
        <begin position="393"/>
        <end position="418"/>
    </location>
</feature>
<evidence type="ECO:0000256" key="2">
    <source>
        <dbReference type="SAM" id="SignalP"/>
    </source>
</evidence>
<dbReference type="eggNOG" id="ENOG502S9V1">
    <property type="taxonomic scope" value="Eukaryota"/>
</dbReference>
<dbReference type="GeneID" id="19401578"/>
<feature type="signal peptide" evidence="2">
    <location>
        <begin position="1"/>
        <end position="19"/>
    </location>
</feature>
<dbReference type="RefSeq" id="XP_008020710.1">
    <property type="nucleotide sequence ID" value="XM_008022519.1"/>
</dbReference>
<feature type="chain" id="PRO_5004343970" evidence="2">
    <location>
        <begin position="20"/>
        <end position="636"/>
    </location>
</feature>
<feature type="region of interest" description="Disordered" evidence="1">
    <location>
        <begin position="154"/>
        <end position="181"/>
    </location>
</feature>
<proteinExistence type="predicted"/>
<dbReference type="EMBL" id="KB908481">
    <property type="protein sequence ID" value="EOA91538.1"/>
    <property type="molecule type" value="Genomic_DNA"/>
</dbReference>
<feature type="region of interest" description="Disordered" evidence="1">
    <location>
        <begin position="226"/>
        <end position="285"/>
    </location>
</feature>
<feature type="compositionally biased region" description="Polar residues" evidence="1">
    <location>
        <begin position="226"/>
        <end position="253"/>
    </location>
</feature>
<dbReference type="STRING" id="671987.R0KFD5"/>
<accession>R0KFD5</accession>
<keyword evidence="4" id="KW-1185">Reference proteome</keyword>
<protein>
    <submittedName>
        <fullName evidence="3">Uncharacterized protein</fullName>
    </submittedName>
</protein>
<dbReference type="Proteomes" id="UP000016935">
    <property type="component" value="Unassembled WGS sequence"/>
</dbReference>